<feature type="domain" description="Mur ligase central" evidence="12">
    <location>
        <begin position="155"/>
        <end position="296"/>
    </location>
</feature>
<dbReference type="NCBIfam" id="TIGR01499">
    <property type="entry name" value="folC"/>
    <property type="match status" value="1"/>
</dbReference>
<dbReference type="SUPFAM" id="SSF53244">
    <property type="entry name" value="MurD-like peptide ligases, peptide-binding domain"/>
    <property type="match status" value="1"/>
</dbReference>
<dbReference type="InterPro" id="IPR004101">
    <property type="entry name" value="Mur_ligase_C"/>
</dbReference>
<evidence type="ECO:0000256" key="6">
    <source>
        <dbReference type="ARBA" id="ARBA00022840"/>
    </source>
</evidence>
<evidence type="ECO:0000256" key="8">
    <source>
        <dbReference type="ARBA" id="ARBA00030592"/>
    </source>
</evidence>
<dbReference type="InterPro" id="IPR036565">
    <property type="entry name" value="Mur-like_cat_sf"/>
</dbReference>
<dbReference type="RefSeq" id="WP_246196690.1">
    <property type="nucleotide sequence ID" value="NZ_BAABFX010000007.1"/>
</dbReference>
<evidence type="ECO:0000256" key="3">
    <source>
        <dbReference type="ARBA" id="ARBA00022598"/>
    </source>
</evidence>
<evidence type="ECO:0000259" key="12">
    <source>
        <dbReference type="Pfam" id="PF08245"/>
    </source>
</evidence>
<dbReference type="Pfam" id="PF08245">
    <property type="entry name" value="Mur_ligase_M"/>
    <property type="match status" value="1"/>
</dbReference>
<evidence type="ECO:0000256" key="4">
    <source>
        <dbReference type="ARBA" id="ARBA00022723"/>
    </source>
</evidence>
<dbReference type="Proteomes" id="UP001500390">
    <property type="component" value="Unassembled WGS sequence"/>
</dbReference>
<name>A0ABP8J998_9MICO</name>
<dbReference type="Gene3D" id="3.90.190.20">
    <property type="entry name" value="Mur ligase, C-terminal domain"/>
    <property type="match status" value="1"/>
</dbReference>
<evidence type="ECO:0000256" key="9">
    <source>
        <dbReference type="ARBA" id="ARBA00047493"/>
    </source>
</evidence>
<keyword evidence="5 10" id="KW-0547">Nucleotide-binding</keyword>
<evidence type="ECO:0000259" key="11">
    <source>
        <dbReference type="Pfam" id="PF02875"/>
    </source>
</evidence>
<evidence type="ECO:0000256" key="7">
    <source>
        <dbReference type="ARBA" id="ARBA00022842"/>
    </source>
</evidence>
<evidence type="ECO:0000256" key="10">
    <source>
        <dbReference type="PIRNR" id="PIRNR001563"/>
    </source>
</evidence>
<protein>
    <recommendedName>
        <fullName evidence="2">tetrahydrofolate synthase</fullName>
        <ecNumber evidence="2">6.3.2.17</ecNumber>
    </recommendedName>
    <alternativeName>
        <fullName evidence="8">Tetrahydrofolylpolyglutamate synthase</fullName>
    </alternativeName>
</protein>
<comment type="caution">
    <text evidence="13">The sequence shown here is derived from an EMBL/GenBank/DDBJ whole genome shotgun (WGS) entry which is preliminary data.</text>
</comment>
<dbReference type="PANTHER" id="PTHR11136:SF0">
    <property type="entry name" value="DIHYDROFOLATE SYNTHETASE-RELATED"/>
    <property type="match status" value="1"/>
</dbReference>
<comment type="catalytic activity">
    <reaction evidence="9">
        <text>(6S)-5,6,7,8-tetrahydrofolyl-(gamma-L-Glu)(n) + L-glutamate + ATP = (6S)-5,6,7,8-tetrahydrofolyl-(gamma-L-Glu)(n+1) + ADP + phosphate + H(+)</text>
        <dbReference type="Rhea" id="RHEA:10580"/>
        <dbReference type="Rhea" id="RHEA-COMP:14738"/>
        <dbReference type="Rhea" id="RHEA-COMP:14740"/>
        <dbReference type="ChEBI" id="CHEBI:15378"/>
        <dbReference type="ChEBI" id="CHEBI:29985"/>
        <dbReference type="ChEBI" id="CHEBI:30616"/>
        <dbReference type="ChEBI" id="CHEBI:43474"/>
        <dbReference type="ChEBI" id="CHEBI:141005"/>
        <dbReference type="ChEBI" id="CHEBI:456216"/>
        <dbReference type="EC" id="6.3.2.17"/>
    </reaction>
</comment>
<dbReference type="Gene3D" id="3.40.1190.10">
    <property type="entry name" value="Mur-like, catalytic domain"/>
    <property type="match status" value="1"/>
</dbReference>
<dbReference type="PANTHER" id="PTHR11136">
    <property type="entry name" value="FOLYLPOLYGLUTAMATE SYNTHASE-RELATED"/>
    <property type="match status" value="1"/>
</dbReference>
<feature type="domain" description="Mur ligase C-terminal" evidence="11">
    <location>
        <begin position="323"/>
        <end position="436"/>
    </location>
</feature>
<dbReference type="SUPFAM" id="SSF53623">
    <property type="entry name" value="MurD-like peptide ligases, catalytic domain"/>
    <property type="match status" value="1"/>
</dbReference>
<comment type="similarity">
    <text evidence="1 10">Belongs to the folylpolyglutamate synthase family.</text>
</comment>
<gene>
    <name evidence="13" type="ORF">GCM10023153_01440</name>
</gene>
<evidence type="ECO:0000313" key="14">
    <source>
        <dbReference type="Proteomes" id="UP001500390"/>
    </source>
</evidence>
<keyword evidence="4" id="KW-0479">Metal-binding</keyword>
<keyword evidence="6 10" id="KW-0067">ATP-binding</keyword>
<reference evidence="14" key="1">
    <citation type="journal article" date="2019" name="Int. J. Syst. Evol. Microbiol.">
        <title>The Global Catalogue of Microorganisms (GCM) 10K type strain sequencing project: providing services to taxonomists for standard genome sequencing and annotation.</title>
        <authorList>
            <consortium name="The Broad Institute Genomics Platform"/>
            <consortium name="The Broad Institute Genome Sequencing Center for Infectious Disease"/>
            <person name="Wu L."/>
            <person name="Ma J."/>
        </authorList>
    </citation>
    <scope>NUCLEOTIDE SEQUENCE [LARGE SCALE GENOMIC DNA]</scope>
    <source>
        <strain evidence="14">JCM 17738</strain>
    </source>
</reference>
<evidence type="ECO:0000256" key="2">
    <source>
        <dbReference type="ARBA" id="ARBA00013025"/>
    </source>
</evidence>
<dbReference type="PROSITE" id="PS01012">
    <property type="entry name" value="FOLYLPOLYGLU_SYNT_2"/>
    <property type="match status" value="1"/>
</dbReference>
<dbReference type="EMBL" id="BAABFX010000007">
    <property type="protein sequence ID" value="GAA4387222.1"/>
    <property type="molecule type" value="Genomic_DNA"/>
</dbReference>
<dbReference type="InterPro" id="IPR018109">
    <property type="entry name" value="Folylpolyglutamate_synth_CS"/>
</dbReference>
<keyword evidence="3 10" id="KW-0436">Ligase</keyword>
<dbReference type="InterPro" id="IPR001645">
    <property type="entry name" value="Folylpolyglutamate_synth"/>
</dbReference>
<evidence type="ECO:0000256" key="1">
    <source>
        <dbReference type="ARBA" id="ARBA00008276"/>
    </source>
</evidence>
<keyword evidence="7" id="KW-0460">Magnesium</keyword>
<dbReference type="PIRSF" id="PIRSF001563">
    <property type="entry name" value="Folylpolyglu_synth"/>
    <property type="match status" value="1"/>
</dbReference>
<dbReference type="Pfam" id="PF02875">
    <property type="entry name" value="Mur_ligase_C"/>
    <property type="match status" value="1"/>
</dbReference>
<dbReference type="InterPro" id="IPR013221">
    <property type="entry name" value="Mur_ligase_cen"/>
</dbReference>
<sequence length="464" mass="48760">MSPAPDAAQRDAAHQLDLTRRMREVEASILSRAPEHDLEPSLDRIRAVMELLGDPQRTFPVIHVTGTNGKTSTSRIIEALLRELGLNTGRFTSPHLHSMTERIAIGGRPIDAERFLAAYDEVIPFVEMVDARSIIDGGPAMTYFEVIVAVAYAAFADLPVDVAVMEVGMGGAWDATNVIDAPVSVITPIGLDHQHFLGDTIELIATEKAGIIKPDAITVMAVQPEPDAVDVLSARAAEVGARIVAEGVDIGVTARDVAFGGQQISVRGLAAEYEDLFLPLHGTHQAQNAAVAIAAVEAFLGGGEQPLDIDVLRAGLATAESPGRLEIVRRSPTVLVDAAHNPAGAEVLARAITESFTFARLVGVIAVMKDKDALGVLQALEPVLDDVVVTRTTSPRAMTPRQLGELAAEVFGEQRVTVVEELPDALDVAAGMADADGGVSGGVLATGSVVTAAEVRMLLGTTAV</sequence>
<evidence type="ECO:0000256" key="5">
    <source>
        <dbReference type="ARBA" id="ARBA00022741"/>
    </source>
</evidence>
<accession>A0ABP8J998</accession>
<dbReference type="EC" id="6.3.2.17" evidence="2"/>
<evidence type="ECO:0000313" key="13">
    <source>
        <dbReference type="EMBL" id="GAA4387222.1"/>
    </source>
</evidence>
<keyword evidence="14" id="KW-1185">Reference proteome</keyword>
<dbReference type="InterPro" id="IPR036615">
    <property type="entry name" value="Mur_ligase_C_dom_sf"/>
</dbReference>
<organism evidence="13 14">
    <name type="scientific">Ornithinibacter aureus</name>
    <dbReference type="NCBI Taxonomy" id="622664"/>
    <lineage>
        <taxon>Bacteria</taxon>
        <taxon>Bacillati</taxon>
        <taxon>Actinomycetota</taxon>
        <taxon>Actinomycetes</taxon>
        <taxon>Micrococcales</taxon>
        <taxon>Intrasporangiaceae</taxon>
        <taxon>Ornithinibacter</taxon>
    </lineage>
</organism>
<proteinExistence type="inferred from homology"/>